<keyword evidence="5" id="KW-0812">Transmembrane</keyword>
<evidence type="ECO:0000256" key="4">
    <source>
        <dbReference type="ARBA" id="ARBA00022452"/>
    </source>
</evidence>
<keyword evidence="7" id="KW-0998">Cell outer membrane</keyword>
<dbReference type="GO" id="GO:0015562">
    <property type="term" value="F:efflux transmembrane transporter activity"/>
    <property type="evidence" value="ECO:0007669"/>
    <property type="project" value="InterPro"/>
</dbReference>
<organism evidence="8 9">
    <name type="scientific">PS1 clade bacterium</name>
    <dbReference type="NCBI Taxonomy" id="2175152"/>
    <lineage>
        <taxon>Bacteria</taxon>
        <taxon>Pseudomonadati</taxon>
        <taxon>Pseudomonadota</taxon>
        <taxon>Alphaproteobacteria</taxon>
        <taxon>PS1 clade</taxon>
    </lineage>
</organism>
<dbReference type="Pfam" id="PF02321">
    <property type="entry name" value="OEP"/>
    <property type="match status" value="2"/>
</dbReference>
<dbReference type="Proteomes" id="UP000253570">
    <property type="component" value="Unassembled WGS sequence"/>
</dbReference>
<dbReference type="PANTHER" id="PTHR30026:SF20">
    <property type="entry name" value="OUTER MEMBRANE PROTEIN TOLC"/>
    <property type="match status" value="1"/>
</dbReference>
<dbReference type="GO" id="GO:1990281">
    <property type="term" value="C:efflux pump complex"/>
    <property type="evidence" value="ECO:0007669"/>
    <property type="project" value="TreeGrafter"/>
</dbReference>
<comment type="subcellular location">
    <subcellularLocation>
        <location evidence="1">Cell outer membrane</location>
    </subcellularLocation>
</comment>
<dbReference type="GO" id="GO:0009279">
    <property type="term" value="C:cell outer membrane"/>
    <property type="evidence" value="ECO:0007669"/>
    <property type="project" value="UniProtKB-SubCell"/>
</dbReference>
<keyword evidence="6" id="KW-0472">Membrane</keyword>
<evidence type="ECO:0000256" key="2">
    <source>
        <dbReference type="ARBA" id="ARBA00007613"/>
    </source>
</evidence>
<reference evidence="8 9" key="1">
    <citation type="journal article" date="2018" name="Microbiome">
        <title>Fine metagenomic profile of the Mediterranean stratified and mixed water columns revealed by assembly and recruitment.</title>
        <authorList>
            <person name="Haro-Moreno J.M."/>
            <person name="Lopez-Perez M."/>
            <person name="De La Torre J.R."/>
            <person name="Picazo A."/>
            <person name="Camacho A."/>
            <person name="Rodriguez-Valera F."/>
        </authorList>
    </citation>
    <scope>NUCLEOTIDE SEQUENCE [LARGE SCALE GENOMIC DNA]</scope>
    <source>
        <strain evidence="8">MED-G57</strain>
    </source>
</reference>
<dbReference type="Gene3D" id="1.20.1600.10">
    <property type="entry name" value="Outer membrane efflux proteins (OEP)"/>
    <property type="match status" value="1"/>
</dbReference>
<comment type="similarity">
    <text evidence="2">Belongs to the outer membrane factor (OMF) (TC 1.B.17) family.</text>
</comment>
<dbReference type="SUPFAM" id="SSF56954">
    <property type="entry name" value="Outer membrane efflux proteins (OEP)"/>
    <property type="match status" value="1"/>
</dbReference>
<dbReference type="InterPro" id="IPR003423">
    <property type="entry name" value="OMP_efflux"/>
</dbReference>
<comment type="caution">
    <text evidence="8">The sequence shown here is derived from an EMBL/GenBank/DDBJ whole genome shotgun (WGS) entry which is preliminary data.</text>
</comment>
<keyword evidence="3" id="KW-0813">Transport</keyword>
<evidence type="ECO:0000256" key="7">
    <source>
        <dbReference type="ARBA" id="ARBA00023237"/>
    </source>
</evidence>
<dbReference type="EMBL" id="QOQD01000017">
    <property type="protein sequence ID" value="RCL72058.1"/>
    <property type="molecule type" value="Genomic_DNA"/>
</dbReference>
<evidence type="ECO:0000313" key="8">
    <source>
        <dbReference type="EMBL" id="RCL72058.1"/>
    </source>
</evidence>
<dbReference type="AlphaFoldDB" id="A0A368DJN7"/>
<sequence length="426" mass="49386">MFHFIQKKIFKTVFLFLFLVGNISVCGALTIDNLIKSTDNHNLLIEADRQFLNKFMNDIIVAKNNRDPSITFSGSVGANYQNSSGSDNTYNPRNLNLSVNKSIFDGYKTEYSIDQANELYKQAEYNFESLRQRIFLEAINSYLDLIKLNKIEKISSDNLSLSKTYLNYTQEEFKLGDATELELEQAKLDYEINKFNIQKIQKQIDDEEITLNNYTNQKILNFTYPNLDKSSYGPSLSSNLEFAINNNPEILASNIYLKVLQNEIFIVRSENLPKIDMELGVSKNWDSSSTIDEVDEYKILGKVTIPLYESKSVKLKESNINLDILRNEKLLQDKKLNLKKDITITWNNLFLLEEEFNIAKKQIKINDKNLINKNESYDIGVISNIELIDSKIEYNNHMIEVEELNNKMQKSHYLFLSQLGNLNIIK</sequence>
<dbReference type="InterPro" id="IPR051906">
    <property type="entry name" value="TolC-like"/>
</dbReference>
<dbReference type="GO" id="GO:0015288">
    <property type="term" value="F:porin activity"/>
    <property type="evidence" value="ECO:0007669"/>
    <property type="project" value="TreeGrafter"/>
</dbReference>
<evidence type="ECO:0000256" key="1">
    <source>
        <dbReference type="ARBA" id="ARBA00004442"/>
    </source>
</evidence>
<gene>
    <name evidence="8" type="ORF">DBW71_05875</name>
</gene>
<proteinExistence type="inferred from homology"/>
<protein>
    <submittedName>
        <fullName evidence="8">TolC family protein</fullName>
    </submittedName>
</protein>
<evidence type="ECO:0000256" key="6">
    <source>
        <dbReference type="ARBA" id="ARBA00023136"/>
    </source>
</evidence>
<name>A0A368DJN7_9PROT</name>
<evidence type="ECO:0000256" key="5">
    <source>
        <dbReference type="ARBA" id="ARBA00022692"/>
    </source>
</evidence>
<evidence type="ECO:0000256" key="3">
    <source>
        <dbReference type="ARBA" id="ARBA00022448"/>
    </source>
</evidence>
<dbReference type="PANTHER" id="PTHR30026">
    <property type="entry name" value="OUTER MEMBRANE PROTEIN TOLC"/>
    <property type="match status" value="1"/>
</dbReference>
<keyword evidence="4" id="KW-1134">Transmembrane beta strand</keyword>
<evidence type="ECO:0000313" key="9">
    <source>
        <dbReference type="Proteomes" id="UP000253570"/>
    </source>
</evidence>
<accession>A0A368DJN7</accession>